<organism evidence="1 2">
    <name type="scientific">Enterocloster lavalensis</name>
    <dbReference type="NCBI Taxonomy" id="460384"/>
    <lineage>
        <taxon>Bacteria</taxon>
        <taxon>Bacillati</taxon>
        <taxon>Bacillota</taxon>
        <taxon>Clostridia</taxon>
        <taxon>Lachnospirales</taxon>
        <taxon>Lachnospiraceae</taxon>
        <taxon>Enterocloster</taxon>
    </lineage>
</organism>
<accession>A0A1I0JYN3</accession>
<keyword evidence="2" id="KW-1185">Reference proteome</keyword>
<evidence type="ECO:0000313" key="2">
    <source>
        <dbReference type="Proteomes" id="UP000198508"/>
    </source>
</evidence>
<sequence length="160" mass="18210">MDQKLGFEDFIAAVAAENQDFVRELHAGLAELGCKIEVKAARSGFVVSYMLNRKTIANYVFRKKGMIARIYAAHVNEYIEALEDLPEELIQTVKAAPDCKRMIDPDSCNPRCPMGYDFLMKGERYRKCRSNAFMFPVCKENNPFIGRLILREAEACRICG</sequence>
<dbReference type="Proteomes" id="UP000198508">
    <property type="component" value="Unassembled WGS sequence"/>
</dbReference>
<dbReference type="AlphaFoldDB" id="A0A1I0JYN3"/>
<dbReference type="RefSeq" id="WP_092370438.1">
    <property type="nucleotide sequence ID" value="NZ_FOIM01000039.1"/>
</dbReference>
<evidence type="ECO:0000313" key="1">
    <source>
        <dbReference type="EMBL" id="SEU16164.1"/>
    </source>
</evidence>
<protein>
    <submittedName>
        <fullName evidence="1">Uncharacterized protein</fullName>
    </submittedName>
</protein>
<reference evidence="2" key="1">
    <citation type="submission" date="2016-10" db="EMBL/GenBank/DDBJ databases">
        <authorList>
            <person name="Varghese N."/>
            <person name="Submissions S."/>
        </authorList>
    </citation>
    <scope>NUCLEOTIDE SEQUENCE [LARGE SCALE GENOMIC DNA]</scope>
    <source>
        <strain evidence="2">NLAE-zl-G277</strain>
    </source>
</reference>
<name>A0A1I0JYN3_9FIRM</name>
<dbReference type="STRING" id="460384.SAMN05216313_13914"/>
<gene>
    <name evidence="1" type="ORF">SAMN05216313_13914</name>
</gene>
<dbReference type="EMBL" id="FOIM01000039">
    <property type="protein sequence ID" value="SEU16164.1"/>
    <property type="molecule type" value="Genomic_DNA"/>
</dbReference>
<dbReference type="GeneID" id="93280646"/>
<proteinExistence type="predicted"/>